<dbReference type="EMBL" id="JARJLG010000048">
    <property type="protein sequence ID" value="KAJ7760687.1"/>
    <property type="molecule type" value="Genomic_DNA"/>
</dbReference>
<keyword evidence="2" id="KW-1185">Reference proteome</keyword>
<reference evidence="1" key="1">
    <citation type="submission" date="2023-03" db="EMBL/GenBank/DDBJ databases">
        <title>Massive genome expansion in bonnet fungi (Mycena s.s.) driven by repeated elements and novel gene families across ecological guilds.</title>
        <authorList>
            <consortium name="Lawrence Berkeley National Laboratory"/>
            <person name="Harder C.B."/>
            <person name="Miyauchi S."/>
            <person name="Viragh M."/>
            <person name="Kuo A."/>
            <person name="Thoen E."/>
            <person name="Andreopoulos B."/>
            <person name="Lu D."/>
            <person name="Skrede I."/>
            <person name="Drula E."/>
            <person name="Henrissat B."/>
            <person name="Morin E."/>
            <person name="Kohler A."/>
            <person name="Barry K."/>
            <person name="LaButti K."/>
            <person name="Morin E."/>
            <person name="Salamov A."/>
            <person name="Lipzen A."/>
            <person name="Mereny Z."/>
            <person name="Hegedus B."/>
            <person name="Baldrian P."/>
            <person name="Stursova M."/>
            <person name="Weitz H."/>
            <person name="Taylor A."/>
            <person name="Grigoriev I.V."/>
            <person name="Nagy L.G."/>
            <person name="Martin F."/>
            <person name="Kauserud H."/>
        </authorList>
    </citation>
    <scope>NUCLEOTIDE SEQUENCE</scope>
    <source>
        <strain evidence="1">CBHHK188m</strain>
    </source>
</reference>
<dbReference type="AlphaFoldDB" id="A0AAD7JAG6"/>
<name>A0AAD7JAG6_9AGAR</name>
<comment type="caution">
    <text evidence="1">The sequence shown here is derived from an EMBL/GenBank/DDBJ whole genome shotgun (WGS) entry which is preliminary data.</text>
</comment>
<dbReference type="SUPFAM" id="SSF81383">
    <property type="entry name" value="F-box domain"/>
    <property type="match status" value="1"/>
</dbReference>
<evidence type="ECO:0000313" key="1">
    <source>
        <dbReference type="EMBL" id="KAJ7760687.1"/>
    </source>
</evidence>
<evidence type="ECO:0000313" key="2">
    <source>
        <dbReference type="Proteomes" id="UP001215280"/>
    </source>
</evidence>
<sequence>MSLVSLNDDLILLICIELPLADITSLRQTCRVLCQVTRSKILWINLLERYAHEGKVLPPYIKGYALLDAGTLEALAHRVSRLSVEWEIGALTPVHDWRLDLPQSITWLRLVAGIWLFVASSDNHISKITCWDLSLVFQGSKEPLAEAYLPGQVKTGEMEMQDSGVVLALGLGSESLATHVVTLRKHAGGHVFSEHRVIEGSSHVLMLCGNFIGCALRRDAIAPHIIDWKDGRVLDIPGGLDVPGRRSIPHLMTISKNILIIVRATTLEVYTLPLAADDSVVLVKLVNIPTVWEVAVCKPMLKSLPHISESSLRLIVFSPVGVEICVIDLDTLHELDDQPICLRFPLAKIPSPHHRTPWYRLCIGEGGRRSLWVSAPESGYLDPPHLVYMGVPQRAETVEMPRIIWNNDGPDHAALWAQPVLDFDEALGLTVLGNCFGELAIYDHVGQHPEKCTGLADDFTDQQSALLPILPRLPISLGLSITPVSSEFHPSVVSGWSQDDIDFGENWRTDWEPVYTSGYWDWDQWQGVSCDWAWILEHAYGFPGRVLPQAYEDDRIYGLQRVLLRLGNRYLTYTIQTEHDKLRSWPVVPMTRQRYFHINDSQPELPTCKTAMTEGTFYKAMFTREMQETPGKNRWIEQAERGGRPHANLLVMLPADDDDDDPLQ</sequence>
<evidence type="ECO:0008006" key="3">
    <source>
        <dbReference type="Google" id="ProtNLM"/>
    </source>
</evidence>
<organism evidence="1 2">
    <name type="scientific">Mycena maculata</name>
    <dbReference type="NCBI Taxonomy" id="230809"/>
    <lineage>
        <taxon>Eukaryota</taxon>
        <taxon>Fungi</taxon>
        <taxon>Dikarya</taxon>
        <taxon>Basidiomycota</taxon>
        <taxon>Agaricomycotina</taxon>
        <taxon>Agaricomycetes</taxon>
        <taxon>Agaricomycetidae</taxon>
        <taxon>Agaricales</taxon>
        <taxon>Marasmiineae</taxon>
        <taxon>Mycenaceae</taxon>
        <taxon>Mycena</taxon>
    </lineage>
</organism>
<dbReference type="InterPro" id="IPR036047">
    <property type="entry name" value="F-box-like_dom_sf"/>
</dbReference>
<proteinExistence type="predicted"/>
<accession>A0AAD7JAG6</accession>
<gene>
    <name evidence="1" type="ORF">DFH07DRAFT_957522</name>
</gene>
<protein>
    <recommendedName>
        <fullName evidence="3">F-box domain-containing protein</fullName>
    </recommendedName>
</protein>
<dbReference type="Proteomes" id="UP001215280">
    <property type="component" value="Unassembled WGS sequence"/>
</dbReference>